<protein>
    <recommendedName>
        <fullName evidence="9">ENTH domain-containing protein</fullName>
    </recommendedName>
</protein>
<comment type="subcellular location">
    <subcellularLocation>
        <location evidence="1">Cytoplasmic vesicle</location>
        <location evidence="1">Clathrin-coated vesicle</location>
    </subcellularLocation>
    <subcellularLocation>
        <location evidence="2">Golgi apparatus</location>
    </subcellularLocation>
    <subcellularLocation>
        <location evidence="3">Membrane</location>
        <location evidence="3">Clathrin-coated pit</location>
    </subcellularLocation>
</comment>
<evidence type="ECO:0000256" key="7">
    <source>
        <dbReference type="ARBA" id="ARBA00023176"/>
    </source>
</evidence>
<accession>A0AA38T2G9</accession>
<dbReference type="PANTHER" id="PTHR22951:SF112">
    <property type="entry name" value="ANTH DOMAIN, PHOSPHOINOSITIDE-BINDING CLATHRIN ADAPTOR, DOMAIN 2"/>
    <property type="match status" value="1"/>
</dbReference>
<dbReference type="Gene3D" id="1.25.40.90">
    <property type="match status" value="1"/>
</dbReference>
<evidence type="ECO:0000256" key="3">
    <source>
        <dbReference type="ARBA" id="ARBA00004600"/>
    </source>
</evidence>
<dbReference type="GO" id="GO:0000149">
    <property type="term" value="F:SNARE binding"/>
    <property type="evidence" value="ECO:0007669"/>
    <property type="project" value="TreeGrafter"/>
</dbReference>
<dbReference type="Gene3D" id="1.20.58.150">
    <property type="entry name" value="ANTH domain"/>
    <property type="match status" value="1"/>
</dbReference>
<dbReference type="SUPFAM" id="SSF89009">
    <property type="entry name" value="GAT-like domain"/>
    <property type="match status" value="1"/>
</dbReference>
<dbReference type="InterPro" id="IPR011417">
    <property type="entry name" value="ANTH_dom"/>
</dbReference>
<evidence type="ECO:0000256" key="5">
    <source>
        <dbReference type="ARBA" id="ARBA00023034"/>
    </source>
</evidence>
<reference evidence="10" key="1">
    <citation type="submission" date="2023-03" db="EMBL/GenBank/DDBJ databases">
        <title>Chromosome-scale reference genome and RAD-based genetic map of yellow starthistle (Centaurea solstitialis) reveal putative structural variation and QTLs associated with invader traits.</title>
        <authorList>
            <person name="Reatini B."/>
            <person name="Cang F.A."/>
            <person name="Jiang Q."/>
            <person name="Mckibben M.T.W."/>
            <person name="Barker M.S."/>
            <person name="Rieseberg L.H."/>
            <person name="Dlugosch K.M."/>
        </authorList>
    </citation>
    <scope>NUCLEOTIDE SEQUENCE</scope>
    <source>
        <strain evidence="10">CAN-66</strain>
        <tissue evidence="10">Leaf</tissue>
    </source>
</reference>
<dbReference type="GO" id="GO:0006900">
    <property type="term" value="P:vesicle budding from membrane"/>
    <property type="evidence" value="ECO:0007669"/>
    <property type="project" value="TreeGrafter"/>
</dbReference>
<dbReference type="InterPro" id="IPR013809">
    <property type="entry name" value="ENTH"/>
</dbReference>
<sequence>MRCGGTTLNCSNNSRFRGRNPEITLTTTKSKKGEKREIFGIPVRIARLWEIGSFSLVNRRIVAKFGQQLHEVEWLMSESLSMAQTMESGGSLVVKAWSPRVKIPGGPKFESQEQQTSSLWPWRFTCDDSGLLGLVGSQSGSNTQEQKMKLWRRASGALKDRTSLLKASLTVRSTLRNPDTEAAVIRATTHDESRVDYRSSQRVFAWVRISNHHLRLVLWAISDRMAKTRTWVVALKGLMLLHGIFCCKVPGIQQIGRLPFDLFNFNDKRRKHGNVSAFIRAYYVFLDQKSEFIFLHSQEQREPKEKSITQDLIWLQKLQDLLDTLLQVRPKSVETVNTLVLEAMECIVVEINDIFGLICSGIANVLMKVDSAEKIEAKMTFSILQKAKAQHEELLFYLAFCREIGAVNASESPKMEQIPEERVEELEHIIYGEPEESKTDESPKEEEKSIIVVEHRKSNKNHQTIITDDWELFDEEHKNRYQDIELIDLVSASAKNDDRLQHFVRKNVVEFPDLILL</sequence>
<evidence type="ECO:0000313" key="11">
    <source>
        <dbReference type="Proteomes" id="UP001172457"/>
    </source>
</evidence>
<evidence type="ECO:0000313" key="10">
    <source>
        <dbReference type="EMBL" id="KAJ9546835.1"/>
    </source>
</evidence>
<dbReference type="GO" id="GO:0005545">
    <property type="term" value="F:1-phosphatidylinositol binding"/>
    <property type="evidence" value="ECO:0007669"/>
    <property type="project" value="InterPro"/>
</dbReference>
<dbReference type="InterPro" id="IPR045192">
    <property type="entry name" value="AP180-like"/>
</dbReference>
<gene>
    <name evidence="10" type="ORF">OSB04_019378</name>
</gene>
<dbReference type="Proteomes" id="UP001172457">
    <property type="component" value="Chromosome 5"/>
</dbReference>
<comment type="caution">
    <text evidence="10">The sequence shown here is derived from an EMBL/GenBank/DDBJ whole genome shotgun (WGS) entry which is preliminary data.</text>
</comment>
<dbReference type="GO" id="GO:0032050">
    <property type="term" value="F:clathrin heavy chain binding"/>
    <property type="evidence" value="ECO:0007669"/>
    <property type="project" value="TreeGrafter"/>
</dbReference>
<evidence type="ECO:0000256" key="8">
    <source>
        <dbReference type="ARBA" id="ARBA00023329"/>
    </source>
</evidence>
<dbReference type="AlphaFoldDB" id="A0AA38T2G9"/>
<keyword evidence="4" id="KW-0254">Endocytosis</keyword>
<evidence type="ECO:0000256" key="2">
    <source>
        <dbReference type="ARBA" id="ARBA00004555"/>
    </source>
</evidence>
<evidence type="ECO:0000259" key="9">
    <source>
        <dbReference type="PROSITE" id="PS50942"/>
    </source>
</evidence>
<dbReference type="PROSITE" id="PS50942">
    <property type="entry name" value="ENTH"/>
    <property type="match status" value="1"/>
</dbReference>
<feature type="domain" description="ENTH" evidence="9">
    <location>
        <begin position="172"/>
        <end position="307"/>
    </location>
</feature>
<dbReference type="PANTHER" id="PTHR22951">
    <property type="entry name" value="CLATHRIN ASSEMBLY PROTEIN"/>
    <property type="match status" value="1"/>
</dbReference>
<keyword evidence="6" id="KW-0472">Membrane</keyword>
<dbReference type="CDD" id="cd16987">
    <property type="entry name" value="ANTH_N_AP180_plant"/>
    <property type="match status" value="1"/>
</dbReference>
<dbReference type="GO" id="GO:0005794">
    <property type="term" value="C:Golgi apparatus"/>
    <property type="evidence" value="ECO:0007669"/>
    <property type="project" value="UniProtKB-SubCell"/>
</dbReference>
<dbReference type="GO" id="GO:0030136">
    <property type="term" value="C:clathrin-coated vesicle"/>
    <property type="evidence" value="ECO:0007669"/>
    <property type="project" value="UniProtKB-SubCell"/>
</dbReference>
<proteinExistence type="predicted"/>
<dbReference type="GO" id="GO:0005546">
    <property type="term" value="F:phosphatidylinositol-4,5-bisphosphate binding"/>
    <property type="evidence" value="ECO:0007669"/>
    <property type="project" value="TreeGrafter"/>
</dbReference>
<dbReference type="Pfam" id="PF07651">
    <property type="entry name" value="ANTH"/>
    <property type="match status" value="1"/>
</dbReference>
<dbReference type="EMBL" id="JARYMX010000005">
    <property type="protein sequence ID" value="KAJ9546835.1"/>
    <property type="molecule type" value="Genomic_DNA"/>
</dbReference>
<evidence type="ECO:0000256" key="1">
    <source>
        <dbReference type="ARBA" id="ARBA00004132"/>
    </source>
</evidence>
<name>A0AA38T2G9_9ASTR</name>
<evidence type="ECO:0000256" key="4">
    <source>
        <dbReference type="ARBA" id="ARBA00022583"/>
    </source>
</evidence>
<keyword evidence="11" id="KW-1185">Reference proteome</keyword>
<dbReference type="InterPro" id="IPR014712">
    <property type="entry name" value="ANTH_dom_sf"/>
</dbReference>
<dbReference type="GO" id="GO:0005905">
    <property type="term" value="C:clathrin-coated pit"/>
    <property type="evidence" value="ECO:0007669"/>
    <property type="project" value="UniProtKB-SubCell"/>
</dbReference>
<evidence type="ECO:0000256" key="6">
    <source>
        <dbReference type="ARBA" id="ARBA00023136"/>
    </source>
</evidence>
<dbReference type="InterPro" id="IPR048050">
    <property type="entry name" value="ANTH_N_plant"/>
</dbReference>
<keyword evidence="5" id="KW-0333">Golgi apparatus</keyword>
<keyword evidence="7" id="KW-0168">Coated pit</keyword>
<organism evidence="10 11">
    <name type="scientific">Centaurea solstitialis</name>
    <name type="common">yellow star-thistle</name>
    <dbReference type="NCBI Taxonomy" id="347529"/>
    <lineage>
        <taxon>Eukaryota</taxon>
        <taxon>Viridiplantae</taxon>
        <taxon>Streptophyta</taxon>
        <taxon>Embryophyta</taxon>
        <taxon>Tracheophyta</taxon>
        <taxon>Spermatophyta</taxon>
        <taxon>Magnoliopsida</taxon>
        <taxon>eudicotyledons</taxon>
        <taxon>Gunneridae</taxon>
        <taxon>Pentapetalae</taxon>
        <taxon>asterids</taxon>
        <taxon>campanulids</taxon>
        <taxon>Asterales</taxon>
        <taxon>Asteraceae</taxon>
        <taxon>Carduoideae</taxon>
        <taxon>Cardueae</taxon>
        <taxon>Centaureinae</taxon>
        <taxon>Centaurea</taxon>
    </lineage>
</organism>
<dbReference type="GO" id="GO:0072583">
    <property type="term" value="P:clathrin-dependent endocytosis"/>
    <property type="evidence" value="ECO:0007669"/>
    <property type="project" value="InterPro"/>
</dbReference>
<dbReference type="SUPFAM" id="SSF48464">
    <property type="entry name" value="ENTH/VHS domain"/>
    <property type="match status" value="1"/>
</dbReference>
<dbReference type="InterPro" id="IPR008942">
    <property type="entry name" value="ENTH_VHS"/>
</dbReference>
<dbReference type="GO" id="GO:0048268">
    <property type="term" value="P:clathrin coat assembly"/>
    <property type="evidence" value="ECO:0007669"/>
    <property type="project" value="InterPro"/>
</dbReference>
<keyword evidence="8" id="KW-0968">Cytoplasmic vesicle</keyword>